<sequence length="70" mass="8107">MEVLARLYLNYARFHHWSVCVCTLLEAFLRHLPHCHSLQGLIFGCTHISRLDRLKSRVGFAPPYRKKGAA</sequence>
<evidence type="ECO:0000313" key="1">
    <source>
        <dbReference type="EMBL" id="KIP06614.1"/>
    </source>
</evidence>
<proteinExistence type="predicted"/>
<name>A0A0C3NNE1_PHLG1</name>
<accession>A0A0C3NNE1</accession>
<dbReference type="EMBL" id="KN840514">
    <property type="protein sequence ID" value="KIP06614.1"/>
    <property type="molecule type" value="Genomic_DNA"/>
</dbReference>
<dbReference type="AlphaFoldDB" id="A0A0C3NNE1"/>
<reference evidence="1 2" key="1">
    <citation type="journal article" date="2014" name="PLoS Genet.">
        <title>Analysis of the Phlebiopsis gigantea genome, transcriptome and secretome provides insight into its pioneer colonization strategies of wood.</title>
        <authorList>
            <person name="Hori C."/>
            <person name="Ishida T."/>
            <person name="Igarashi K."/>
            <person name="Samejima M."/>
            <person name="Suzuki H."/>
            <person name="Master E."/>
            <person name="Ferreira P."/>
            <person name="Ruiz-Duenas F.J."/>
            <person name="Held B."/>
            <person name="Canessa P."/>
            <person name="Larrondo L.F."/>
            <person name="Schmoll M."/>
            <person name="Druzhinina I.S."/>
            <person name="Kubicek C.P."/>
            <person name="Gaskell J.A."/>
            <person name="Kersten P."/>
            <person name="St John F."/>
            <person name="Glasner J."/>
            <person name="Sabat G."/>
            <person name="Splinter BonDurant S."/>
            <person name="Syed K."/>
            <person name="Yadav J."/>
            <person name="Mgbeahuruike A.C."/>
            <person name="Kovalchuk A."/>
            <person name="Asiegbu F.O."/>
            <person name="Lackner G."/>
            <person name="Hoffmeister D."/>
            <person name="Rencoret J."/>
            <person name="Gutierrez A."/>
            <person name="Sun H."/>
            <person name="Lindquist E."/>
            <person name="Barry K."/>
            <person name="Riley R."/>
            <person name="Grigoriev I.V."/>
            <person name="Henrissat B."/>
            <person name="Kues U."/>
            <person name="Berka R.M."/>
            <person name="Martinez A.T."/>
            <person name="Covert S.F."/>
            <person name="Blanchette R.A."/>
            <person name="Cullen D."/>
        </authorList>
    </citation>
    <scope>NUCLEOTIDE SEQUENCE [LARGE SCALE GENOMIC DNA]</scope>
    <source>
        <strain evidence="1 2">11061_1 CR5-6</strain>
    </source>
</reference>
<dbReference type="HOGENOM" id="CLU_2758667_0_0_1"/>
<gene>
    <name evidence="1" type="ORF">PHLGIDRAFT_451387</name>
</gene>
<evidence type="ECO:0000313" key="2">
    <source>
        <dbReference type="Proteomes" id="UP000053257"/>
    </source>
</evidence>
<organism evidence="1 2">
    <name type="scientific">Phlebiopsis gigantea (strain 11061_1 CR5-6)</name>
    <name type="common">White-rot fungus</name>
    <name type="synonym">Peniophora gigantea</name>
    <dbReference type="NCBI Taxonomy" id="745531"/>
    <lineage>
        <taxon>Eukaryota</taxon>
        <taxon>Fungi</taxon>
        <taxon>Dikarya</taxon>
        <taxon>Basidiomycota</taxon>
        <taxon>Agaricomycotina</taxon>
        <taxon>Agaricomycetes</taxon>
        <taxon>Polyporales</taxon>
        <taxon>Phanerochaetaceae</taxon>
        <taxon>Phlebiopsis</taxon>
    </lineage>
</organism>
<protein>
    <submittedName>
        <fullName evidence="1">Uncharacterized protein</fullName>
    </submittedName>
</protein>
<keyword evidence="2" id="KW-1185">Reference proteome</keyword>
<dbReference type="Proteomes" id="UP000053257">
    <property type="component" value="Unassembled WGS sequence"/>
</dbReference>